<dbReference type="PROSITE" id="PS51155">
    <property type="entry name" value="CHIT_BIND_RR_2"/>
    <property type="match status" value="1"/>
</dbReference>
<organism evidence="4">
    <name type="scientific">Darwinula stevensoni</name>
    <dbReference type="NCBI Taxonomy" id="69355"/>
    <lineage>
        <taxon>Eukaryota</taxon>
        <taxon>Metazoa</taxon>
        <taxon>Ecdysozoa</taxon>
        <taxon>Arthropoda</taxon>
        <taxon>Crustacea</taxon>
        <taxon>Oligostraca</taxon>
        <taxon>Ostracoda</taxon>
        <taxon>Podocopa</taxon>
        <taxon>Podocopida</taxon>
        <taxon>Darwinulocopina</taxon>
        <taxon>Darwinuloidea</taxon>
        <taxon>Darwinulidae</taxon>
        <taxon>Darwinula</taxon>
    </lineage>
</organism>
<dbReference type="OrthoDB" id="6369167at2759"/>
<protein>
    <submittedName>
        <fullName evidence="4">Uncharacterized protein</fullName>
    </submittedName>
</protein>
<dbReference type="PANTHER" id="PTHR10380">
    <property type="entry name" value="CUTICLE PROTEIN"/>
    <property type="match status" value="1"/>
</dbReference>
<dbReference type="Pfam" id="PF00379">
    <property type="entry name" value="Chitin_bind_4"/>
    <property type="match status" value="1"/>
</dbReference>
<evidence type="ECO:0000256" key="1">
    <source>
        <dbReference type="ARBA" id="ARBA00022460"/>
    </source>
</evidence>
<evidence type="ECO:0000256" key="2">
    <source>
        <dbReference type="PROSITE-ProRule" id="PRU00497"/>
    </source>
</evidence>
<feature type="region of interest" description="Disordered" evidence="3">
    <location>
        <begin position="336"/>
        <end position="375"/>
    </location>
</feature>
<accession>A0A7R9A4A7</accession>
<dbReference type="GO" id="GO:0062129">
    <property type="term" value="C:chitin-based extracellular matrix"/>
    <property type="evidence" value="ECO:0007669"/>
    <property type="project" value="TreeGrafter"/>
</dbReference>
<evidence type="ECO:0000256" key="3">
    <source>
        <dbReference type="SAM" id="MobiDB-lite"/>
    </source>
</evidence>
<keyword evidence="5" id="KW-1185">Reference proteome</keyword>
<dbReference type="Proteomes" id="UP000677054">
    <property type="component" value="Unassembled WGS sequence"/>
</dbReference>
<dbReference type="InterPro" id="IPR050468">
    <property type="entry name" value="Cuticle_Struct_Prot"/>
</dbReference>
<feature type="compositionally biased region" description="Basic and acidic residues" evidence="3">
    <location>
        <begin position="336"/>
        <end position="362"/>
    </location>
</feature>
<sequence>MQSIITRAGKQGPPLIMQSPHRGASQGNQLLRIRPARRGDPPHWDARRTEGPLLVRGYKRGEESTLGIQQGSLNRLISAVALSCKALTPVMKAFLVLCALVGISLGDVGYPYVPYVPYLQNVYHTQPAYHYLRSPNFAYKVDSYAFDHGYYRHAPVTYNPYVYHGAYVQAAPAYASSQYRSEGPFGEGAFGYTTHDQTHNAVRDAYGRVSGSYSYLSPEGKPLVFDYKADEHGFRVSSNALPKAPEVPDAPALEQPKQVDYTDEVKAAREAHFKAVEEAKAKTGHRRKRSVGYVSYAAPYVTPYAYPAVPRAYYAFPYTFPHYSPLVVRSYVAKKEEEEPAKVEKDDDKDKSNDDDNSKPEESKEENDGYPANTYPLRTYKVTTIKHKPLLYRAYTPHVVTYGYH</sequence>
<dbReference type="EMBL" id="CAJPEV010001550">
    <property type="protein sequence ID" value="CAG0893246.1"/>
    <property type="molecule type" value="Genomic_DNA"/>
</dbReference>
<dbReference type="PROSITE" id="PS00233">
    <property type="entry name" value="CHIT_BIND_RR_1"/>
    <property type="match status" value="1"/>
</dbReference>
<gene>
    <name evidence="4" type="ORF">DSTB1V02_LOCUS7537</name>
</gene>
<keyword evidence="1 2" id="KW-0193">Cuticle</keyword>
<reference evidence="4" key="1">
    <citation type="submission" date="2020-11" db="EMBL/GenBank/DDBJ databases">
        <authorList>
            <person name="Tran Van P."/>
        </authorList>
    </citation>
    <scope>NUCLEOTIDE SEQUENCE</scope>
</reference>
<dbReference type="EMBL" id="LR901067">
    <property type="protein sequence ID" value="CAD7247712.1"/>
    <property type="molecule type" value="Genomic_DNA"/>
</dbReference>
<name>A0A7R9A4A7_9CRUS</name>
<dbReference type="PANTHER" id="PTHR10380:SF196">
    <property type="entry name" value="CUTICULAR PROTEIN 72EA"/>
    <property type="match status" value="1"/>
</dbReference>
<dbReference type="InterPro" id="IPR000618">
    <property type="entry name" value="Insect_cuticle"/>
</dbReference>
<dbReference type="AlphaFoldDB" id="A0A7R9A4A7"/>
<evidence type="ECO:0000313" key="5">
    <source>
        <dbReference type="Proteomes" id="UP000677054"/>
    </source>
</evidence>
<dbReference type="InterPro" id="IPR031311">
    <property type="entry name" value="CHIT_BIND_RR_consensus"/>
</dbReference>
<feature type="region of interest" description="Disordered" evidence="3">
    <location>
        <begin position="1"/>
        <end position="22"/>
    </location>
</feature>
<proteinExistence type="predicted"/>
<evidence type="ECO:0000313" key="4">
    <source>
        <dbReference type="EMBL" id="CAD7247712.1"/>
    </source>
</evidence>
<dbReference type="GO" id="GO:0008010">
    <property type="term" value="F:structural constituent of chitin-based larval cuticle"/>
    <property type="evidence" value="ECO:0007669"/>
    <property type="project" value="TreeGrafter"/>
</dbReference>